<dbReference type="SUPFAM" id="SSF54001">
    <property type="entry name" value="Cysteine proteinases"/>
    <property type="match status" value="1"/>
</dbReference>
<protein>
    <submittedName>
        <fullName evidence="4">Transglutaminase-like superfamily protein</fullName>
    </submittedName>
</protein>
<dbReference type="SMART" id="SM00460">
    <property type="entry name" value="TGc"/>
    <property type="match status" value="1"/>
</dbReference>
<dbReference type="Proteomes" id="UP000186156">
    <property type="component" value="Unassembled WGS sequence"/>
</dbReference>
<dbReference type="OrthoDB" id="1817605at2"/>
<proteinExistence type="predicted"/>
<evidence type="ECO:0000256" key="1">
    <source>
        <dbReference type="SAM" id="MobiDB-lite"/>
    </source>
</evidence>
<dbReference type="PANTHER" id="PTHR33490">
    <property type="entry name" value="BLR5614 PROTEIN-RELATED"/>
    <property type="match status" value="1"/>
</dbReference>
<dbReference type="InterPro" id="IPR038765">
    <property type="entry name" value="Papain-like_cys_pep_sf"/>
</dbReference>
<accession>A0A1N7P2E1</accession>
<feature type="region of interest" description="Disordered" evidence="1">
    <location>
        <begin position="441"/>
        <end position="466"/>
    </location>
</feature>
<organism evidence="4 5">
    <name type="scientific">Alicyclobacillus vulcanalis</name>
    <dbReference type="NCBI Taxonomy" id="252246"/>
    <lineage>
        <taxon>Bacteria</taxon>
        <taxon>Bacillati</taxon>
        <taxon>Bacillota</taxon>
        <taxon>Bacilli</taxon>
        <taxon>Bacillales</taxon>
        <taxon>Alicyclobacillaceae</taxon>
        <taxon>Alicyclobacillus</taxon>
    </lineage>
</organism>
<evidence type="ECO:0000313" key="4">
    <source>
        <dbReference type="EMBL" id="SIT04825.1"/>
    </source>
</evidence>
<dbReference type="InterPro" id="IPR002931">
    <property type="entry name" value="Transglutaminase-like"/>
</dbReference>
<dbReference type="Pfam" id="PF01841">
    <property type="entry name" value="Transglut_core"/>
    <property type="match status" value="1"/>
</dbReference>
<dbReference type="Gene3D" id="3.10.620.30">
    <property type="match status" value="1"/>
</dbReference>
<feature type="domain" description="Transglutaminase-like" evidence="3">
    <location>
        <begin position="366"/>
        <end position="426"/>
    </location>
</feature>
<feature type="signal peptide" evidence="2">
    <location>
        <begin position="1"/>
        <end position="20"/>
    </location>
</feature>
<feature type="chain" id="PRO_5012681553" evidence="2">
    <location>
        <begin position="21"/>
        <end position="466"/>
    </location>
</feature>
<reference evidence="5" key="1">
    <citation type="submission" date="2017-01" db="EMBL/GenBank/DDBJ databases">
        <authorList>
            <person name="Varghese N."/>
            <person name="Submissions S."/>
        </authorList>
    </citation>
    <scope>NUCLEOTIDE SEQUENCE [LARGE SCALE GENOMIC DNA]</scope>
    <source>
        <strain evidence="5">DSM 16176</strain>
    </source>
</reference>
<evidence type="ECO:0000313" key="5">
    <source>
        <dbReference type="Proteomes" id="UP000186156"/>
    </source>
</evidence>
<gene>
    <name evidence="4" type="ORF">SAMN05421799_1117</name>
</gene>
<dbReference type="STRING" id="252246.SAMN05421799_1117"/>
<dbReference type="RefSeq" id="WP_076348417.1">
    <property type="nucleotide sequence ID" value="NZ_FTOO01000011.1"/>
</dbReference>
<evidence type="ECO:0000259" key="3">
    <source>
        <dbReference type="SMART" id="SM00460"/>
    </source>
</evidence>
<keyword evidence="5" id="KW-1185">Reference proteome</keyword>
<dbReference type="AlphaFoldDB" id="A0A1N7P2E1"/>
<dbReference type="EMBL" id="FTOO01000011">
    <property type="protein sequence ID" value="SIT04825.1"/>
    <property type="molecule type" value="Genomic_DNA"/>
</dbReference>
<keyword evidence="2" id="KW-0732">Signal</keyword>
<evidence type="ECO:0000256" key="2">
    <source>
        <dbReference type="SAM" id="SignalP"/>
    </source>
</evidence>
<sequence length="466" mass="50222">MRRRAITALGPLVTAWISLAAFPQQAAASADGARGALAVPGVGQVAVAWQHIDGRVYAPLSACVAWLNLMHIPQALTSSGWVVGDLPSFPQSLPKTGPLYIWYWQPAHGDEVTYGGPIDAHVIARNGQLYVDVDALRQLFAAFHVATEWQGAKFAALDPVPPLSIPSSGVAPTAAQAPGDLWPEPWFYGEPGVTSSALYNPLTPALPIRLQTPDGFTGEAFITVRSNDDPSETHSYSAPMVHGRLDTTIRLPFQGTLEVQVEEVLNATALQRRTIAYSRAIESAAPSLGLQALGLLQSWFINANESPAVAQLASSIVKQAGITRAQTPQQVDAEIRAISDWASQNIWYNWPAYLNNQVPWQQMTTTLALHRGVCQDISGVAAGLLRALGIPALVIQGQGLGELGWGPHQWDEAWDGARWVTFDPTFDAVYLSDRGVAPPSSVRDTDFDPPPSVFAQNHRGGEIADW</sequence>
<name>A0A1N7P2E1_9BACL</name>